<keyword evidence="1" id="KW-0732">Signal</keyword>
<dbReference type="Proteomes" id="UP001243009">
    <property type="component" value="Unassembled WGS sequence"/>
</dbReference>
<feature type="signal peptide" evidence="1">
    <location>
        <begin position="1"/>
        <end position="20"/>
    </location>
</feature>
<comment type="caution">
    <text evidence="2">The sequence shown here is derived from an EMBL/GenBank/DDBJ whole genome shotgun (WGS) entry which is preliminary data.</text>
</comment>
<dbReference type="EMBL" id="JAUTWS010000018">
    <property type="protein sequence ID" value="MDO9710465.1"/>
    <property type="molecule type" value="Genomic_DNA"/>
</dbReference>
<protein>
    <submittedName>
        <fullName evidence="2">Uncharacterized protein</fullName>
    </submittedName>
</protein>
<accession>A0ABT9E2Z2</accession>
<evidence type="ECO:0000256" key="1">
    <source>
        <dbReference type="SAM" id="SignalP"/>
    </source>
</evidence>
<dbReference type="RefSeq" id="WP_305105328.1">
    <property type="nucleotide sequence ID" value="NZ_JAUTWS010000018.1"/>
</dbReference>
<proteinExistence type="predicted"/>
<sequence length="104" mass="10407">MIRNLALASVITLAAGAAQAAPQLVGGGEDSAVIYTAPSQNVVGGARAQISGGGENRSITAEAVQARPGRDVFIVGGGEDRRFVTGTAEGSVVLAQSLTRSQGR</sequence>
<evidence type="ECO:0000313" key="2">
    <source>
        <dbReference type="EMBL" id="MDO9710465.1"/>
    </source>
</evidence>
<evidence type="ECO:0000313" key="3">
    <source>
        <dbReference type="Proteomes" id="UP001243009"/>
    </source>
</evidence>
<name>A0ABT9E2Z2_9PROT</name>
<organism evidence="2 3">
    <name type="scientific">Paracraurococcus lichenis</name>
    <dbReference type="NCBI Taxonomy" id="3064888"/>
    <lineage>
        <taxon>Bacteria</taxon>
        <taxon>Pseudomonadati</taxon>
        <taxon>Pseudomonadota</taxon>
        <taxon>Alphaproteobacteria</taxon>
        <taxon>Acetobacterales</taxon>
        <taxon>Roseomonadaceae</taxon>
        <taxon>Paracraurococcus</taxon>
    </lineage>
</organism>
<reference evidence="2 3" key="1">
    <citation type="submission" date="2023-08" db="EMBL/GenBank/DDBJ databases">
        <title>The draft genome sequence of Paracraurococcus sp. LOR1-02.</title>
        <authorList>
            <person name="Kingkaew E."/>
            <person name="Tanasupawat S."/>
        </authorList>
    </citation>
    <scope>NUCLEOTIDE SEQUENCE [LARGE SCALE GENOMIC DNA]</scope>
    <source>
        <strain evidence="2 3">LOR1-02</strain>
    </source>
</reference>
<feature type="chain" id="PRO_5047099753" evidence="1">
    <location>
        <begin position="21"/>
        <end position="104"/>
    </location>
</feature>
<gene>
    <name evidence="2" type="ORF">Q7A36_19080</name>
</gene>
<keyword evidence="3" id="KW-1185">Reference proteome</keyword>